<dbReference type="InterPro" id="IPR052710">
    <property type="entry name" value="CAAX_protease"/>
</dbReference>
<sequence length="375" mass="40069">MHDNQPPVPYGPPPPGQQPPYGPPSPGQQPPYGPPQGQPPEYGPPLQGQPPQYGMPYQPGPYAQGQYGAPVPRPPWFVPAPRGTRYDHLARNPLNAWWRQVVGTLLVALAFFGTAVFVVLAGVIVATLAGIPTPMTQERMFGDPVFGLAVTLLSIAAVLPLVYGTVAVIQRRPPGTLSSVLGRLRWRWMTECAAIGVVALVLGQAALWVAYVVTGEDTSELLGWRGWGGFLPALVVIVLLVPFQAAAEEYIFRGWLLQAFGAYIRSPWPGIVVGSAGFAALHAYTDWGILDVFSFGVLMGWLAVRTGGLEAPIAMHVVNNTLVFALSAAAGDLDDALKQGAVPWQSLVGTVVQLSVFAFGVLWLARKRAINTVSG</sequence>
<evidence type="ECO:0000313" key="4">
    <source>
        <dbReference type="EMBL" id="MBE1563283.1"/>
    </source>
</evidence>
<evidence type="ECO:0000259" key="3">
    <source>
        <dbReference type="Pfam" id="PF02517"/>
    </source>
</evidence>
<dbReference type="Pfam" id="PF02517">
    <property type="entry name" value="Rce1-like"/>
    <property type="match status" value="1"/>
</dbReference>
<feature type="compositionally biased region" description="Pro residues" evidence="1">
    <location>
        <begin position="1"/>
        <end position="43"/>
    </location>
</feature>
<dbReference type="RefSeq" id="WP_192777882.1">
    <property type="nucleotide sequence ID" value="NZ_BAAASY010000006.1"/>
</dbReference>
<evidence type="ECO:0000256" key="2">
    <source>
        <dbReference type="SAM" id="Phobius"/>
    </source>
</evidence>
<feature type="transmembrane region" description="Helical" evidence="2">
    <location>
        <begin position="145"/>
        <end position="169"/>
    </location>
</feature>
<feature type="transmembrane region" description="Helical" evidence="2">
    <location>
        <begin position="255"/>
        <end position="281"/>
    </location>
</feature>
<keyword evidence="4" id="KW-0378">Hydrolase</keyword>
<keyword evidence="5" id="KW-1185">Reference proteome</keyword>
<dbReference type="EMBL" id="JADBEF010000001">
    <property type="protein sequence ID" value="MBE1563283.1"/>
    <property type="molecule type" value="Genomic_DNA"/>
</dbReference>
<keyword evidence="2" id="KW-0812">Transmembrane</keyword>
<dbReference type="GO" id="GO:0006508">
    <property type="term" value="P:proteolysis"/>
    <property type="evidence" value="ECO:0007669"/>
    <property type="project" value="UniProtKB-KW"/>
</dbReference>
<feature type="region of interest" description="Disordered" evidence="1">
    <location>
        <begin position="1"/>
        <end position="59"/>
    </location>
</feature>
<proteinExistence type="predicted"/>
<reference evidence="4 5" key="1">
    <citation type="submission" date="2020-10" db="EMBL/GenBank/DDBJ databases">
        <title>Sequencing the genomes of 1000 actinobacteria strains.</title>
        <authorList>
            <person name="Klenk H.-P."/>
        </authorList>
    </citation>
    <scope>NUCLEOTIDE SEQUENCE [LARGE SCALE GENOMIC DNA]</scope>
    <source>
        <strain evidence="4 5">DSM 43748</strain>
    </source>
</reference>
<comment type="caution">
    <text evidence="4">The sequence shown here is derived from an EMBL/GenBank/DDBJ whole genome shotgun (WGS) entry which is preliminary data.</text>
</comment>
<dbReference type="Proteomes" id="UP000661607">
    <property type="component" value="Unassembled WGS sequence"/>
</dbReference>
<dbReference type="PANTHER" id="PTHR36435:SF1">
    <property type="entry name" value="CAAX AMINO TERMINAL PROTEASE FAMILY PROTEIN"/>
    <property type="match status" value="1"/>
</dbReference>
<dbReference type="InterPro" id="IPR003675">
    <property type="entry name" value="Rce1/LyrA-like_dom"/>
</dbReference>
<feature type="domain" description="CAAX prenyl protease 2/Lysostaphin resistance protein A-like" evidence="3">
    <location>
        <begin position="233"/>
        <end position="321"/>
    </location>
</feature>
<feature type="transmembrane region" description="Helical" evidence="2">
    <location>
        <begin position="287"/>
        <end position="304"/>
    </location>
</feature>
<gene>
    <name evidence="4" type="ORF">H4W81_006062</name>
</gene>
<evidence type="ECO:0000256" key="1">
    <source>
        <dbReference type="SAM" id="MobiDB-lite"/>
    </source>
</evidence>
<feature type="transmembrane region" description="Helical" evidence="2">
    <location>
        <begin position="224"/>
        <end position="243"/>
    </location>
</feature>
<feature type="transmembrane region" description="Helical" evidence="2">
    <location>
        <begin position="311"/>
        <end position="330"/>
    </location>
</feature>
<name>A0ABR9KMP0_9ACTN</name>
<accession>A0ABR9KMP0</accession>
<feature type="transmembrane region" description="Helical" evidence="2">
    <location>
        <begin position="190"/>
        <end position="212"/>
    </location>
</feature>
<dbReference type="GO" id="GO:0008233">
    <property type="term" value="F:peptidase activity"/>
    <property type="evidence" value="ECO:0007669"/>
    <property type="project" value="UniProtKB-KW"/>
</dbReference>
<organism evidence="4 5">
    <name type="scientific">Nonomuraea africana</name>
    <dbReference type="NCBI Taxonomy" id="46171"/>
    <lineage>
        <taxon>Bacteria</taxon>
        <taxon>Bacillati</taxon>
        <taxon>Actinomycetota</taxon>
        <taxon>Actinomycetes</taxon>
        <taxon>Streptosporangiales</taxon>
        <taxon>Streptosporangiaceae</taxon>
        <taxon>Nonomuraea</taxon>
    </lineage>
</organism>
<dbReference type="PANTHER" id="PTHR36435">
    <property type="entry name" value="SLR1288 PROTEIN"/>
    <property type="match status" value="1"/>
</dbReference>
<keyword evidence="4" id="KW-0645">Protease</keyword>
<keyword evidence="2" id="KW-1133">Transmembrane helix</keyword>
<protein>
    <submittedName>
        <fullName evidence="4">Membrane protease YdiL (CAAX protease family)</fullName>
    </submittedName>
</protein>
<feature type="transmembrane region" description="Helical" evidence="2">
    <location>
        <begin position="342"/>
        <end position="365"/>
    </location>
</feature>
<feature type="transmembrane region" description="Helical" evidence="2">
    <location>
        <begin position="101"/>
        <end position="125"/>
    </location>
</feature>
<keyword evidence="2" id="KW-0472">Membrane</keyword>
<evidence type="ECO:0000313" key="5">
    <source>
        <dbReference type="Proteomes" id="UP000661607"/>
    </source>
</evidence>
<feature type="compositionally biased region" description="Low complexity" evidence="1">
    <location>
        <begin position="44"/>
        <end position="59"/>
    </location>
</feature>